<name>L8GKK3_ACACF</name>
<dbReference type="EMBL" id="KB008092">
    <property type="protein sequence ID" value="ELR13552.1"/>
    <property type="molecule type" value="Genomic_DNA"/>
</dbReference>
<evidence type="ECO:0000256" key="3">
    <source>
        <dbReference type="ARBA" id="ARBA00022483"/>
    </source>
</evidence>
<evidence type="ECO:0000256" key="1">
    <source>
        <dbReference type="ARBA" id="ARBA00006572"/>
    </source>
</evidence>
<dbReference type="Proteomes" id="UP000011083">
    <property type="component" value="Unassembled WGS sequence"/>
</dbReference>
<dbReference type="AlphaFoldDB" id="L8GKK3"/>
<feature type="region of interest" description="Disordered" evidence="6">
    <location>
        <begin position="33"/>
        <end position="62"/>
    </location>
</feature>
<gene>
    <name evidence="9" type="ORF">ACA1_020150</name>
</gene>
<dbReference type="InterPro" id="IPR009976">
    <property type="entry name" value="Sec10-like"/>
</dbReference>
<dbReference type="GO" id="GO:0000145">
    <property type="term" value="C:exocyst"/>
    <property type="evidence" value="ECO:0007669"/>
    <property type="project" value="TreeGrafter"/>
</dbReference>
<dbReference type="InterPro" id="IPR048627">
    <property type="entry name" value="Sec10_HB"/>
</dbReference>
<organism evidence="9 10">
    <name type="scientific">Acanthamoeba castellanii (strain ATCC 30010 / Neff)</name>
    <dbReference type="NCBI Taxonomy" id="1257118"/>
    <lineage>
        <taxon>Eukaryota</taxon>
        <taxon>Amoebozoa</taxon>
        <taxon>Discosea</taxon>
        <taxon>Longamoebia</taxon>
        <taxon>Centramoebida</taxon>
        <taxon>Acanthamoebidae</taxon>
        <taxon>Acanthamoeba</taxon>
    </lineage>
</organism>
<comment type="similarity">
    <text evidence="1">Belongs to the SEC10 family.</text>
</comment>
<feature type="coiled-coil region" evidence="5">
    <location>
        <begin position="188"/>
        <end position="222"/>
    </location>
</feature>
<evidence type="ECO:0000259" key="8">
    <source>
        <dbReference type="Pfam" id="PF20667"/>
    </source>
</evidence>
<feature type="domain" description="Exocyst complex component Sec10 N-terminal" evidence="8">
    <location>
        <begin position="69"/>
        <end position="175"/>
    </location>
</feature>
<dbReference type="Pfam" id="PF20667">
    <property type="entry name" value="Sec10_N"/>
    <property type="match status" value="1"/>
</dbReference>
<feature type="domain" description="Exocyst complex component Sec10-like alpha-helical bundle" evidence="7">
    <location>
        <begin position="251"/>
        <end position="779"/>
    </location>
</feature>
<keyword evidence="4 5" id="KW-0175">Coiled coil</keyword>
<dbReference type="RefSeq" id="XP_004335565.1">
    <property type="nucleotide sequence ID" value="XM_004335517.1"/>
</dbReference>
<evidence type="ECO:0000256" key="5">
    <source>
        <dbReference type="SAM" id="Coils"/>
    </source>
</evidence>
<protein>
    <submittedName>
        <fullName evidence="9">Exocyst complex component 5, putative</fullName>
    </submittedName>
</protein>
<dbReference type="GO" id="GO:0006893">
    <property type="term" value="P:Golgi to plasma membrane transport"/>
    <property type="evidence" value="ECO:0007669"/>
    <property type="project" value="TreeGrafter"/>
</dbReference>
<evidence type="ECO:0000256" key="4">
    <source>
        <dbReference type="ARBA" id="ARBA00023054"/>
    </source>
</evidence>
<dbReference type="OMA" id="PLCKHHY"/>
<keyword evidence="10" id="KW-1185">Reference proteome</keyword>
<dbReference type="GeneID" id="14914100"/>
<evidence type="ECO:0000256" key="2">
    <source>
        <dbReference type="ARBA" id="ARBA00022448"/>
    </source>
</evidence>
<evidence type="ECO:0000256" key="6">
    <source>
        <dbReference type="SAM" id="MobiDB-lite"/>
    </source>
</evidence>
<dbReference type="VEuPathDB" id="AmoebaDB:ACA1_020150"/>
<sequence length="797" mass="91038">MDRADINRFQGANFDAHDYVDIVSRKLVYQLTRQQQKQNESDESQHKSSRSPTTGDGRKTQRPEFFATEPFLDLFDNTIADLKYLREQVETKISKSMEDCAKEEEVYKSKIWEQNRTFQGNLNSFKELDARISGVGNIAVRIGDRLEAVEKQRTAASEAKELINYFIELCSGEIKSSIFLDKKQLRERAKLLKKLSVFTKELERAEEEMSHMKAERDRTRTRSVVDVPLPQESVLKDPVVVVEGLVRRTKQECADILYQFNGGSSCVKRYISLLKMFFDTESLEMDEALADQGTYTARVQDLDNVELASARINEFYDDIITSCQKEYKVITRVFPNPPAVMRELAQRIFEQRISMFLERMLQHTGAADSVLTYLRLMATAYGKTIQLVNVLQEYKTDLDFAAMVDSLLLNYTDNYIDNELQCLVMLYTKELENLRREAETTSASAKQGFTFDKMFEASKDFASAWSVQGKKNANLMYRVPELTTLEPILHFIHLNEESVRRCIKLSKPGALPPNLFRVFGALVDYLGHQYLNPALEAALKPLRGGRSGRVHFLEVAQQVNQIVILLQRHFHVEIAPHVSQSNTVYSECIDKKDHLLAMLEDKISEGLELTLNLVVATLERQLGYEQGRNDFRLSDDDIISINRPTTACANAVNYIVAQTKVIQANLDGKNAESFLEELGLRLQKLLLEHFRKFTVSQGMGGMKLKRDMQEYQQAALSSFPFPAVTEAFEVLSDLASIHLIEAGQLRHLLDESALASLKRVQVVEYVKLRSDFKPSWIQQYRLLDEKKTSSASASSSL</sequence>
<accession>L8GKK3</accession>
<dbReference type="OrthoDB" id="125856at2759"/>
<dbReference type="PANTHER" id="PTHR12100:SF0">
    <property type="entry name" value="EXOCYST COMPLEX COMPONENT 5"/>
    <property type="match status" value="1"/>
</dbReference>
<evidence type="ECO:0000313" key="10">
    <source>
        <dbReference type="Proteomes" id="UP000011083"/>
    </source>
</evidence>
<evidence type="ECO:0000313" key="9">
    <source>
        <dbReference type="EMBL" id="ELR13552.1"/>
    </source>
</evidence>
<dbReference type="KEGG" id="acan:ACA1_020150"/>
<dbReference type="GO" id="GO:0006887">
    <property type="term" value="P:exocytosis"/>
    <property type="evidence" value="ECO:0007669"/>
    <property type="project" value="UniProtKB-KW"/>
</dbReference>
<keyword evidence="2" id="KW-0813">Transport</keyword>
<dbReference type="PANTHER" id="PTHR12100">
    <property type="entry name" value="SEC10"/>
    <property type="match status" value="1"/>
</dbReference>
<evidence type="ECO:0000259" key="7">
    <source>
        <dbReference type="Pfam" id="PF07393"/>
    </source>
</evidence>
<keyword evidence="3" id="KW-0268">Exocytosis</keyword>
<dbReference type="STRING" id="1257118.L8GKK3"/>
<reference evidence="9 10" key="1">
    <citation type="journal article" date="2013" name="Genome Biol.">
        <title>Genome of Acanthamoeba castellanii highlights extensive lateral gene transfer and early evolution of tyrosine kinase signaling.</title>
        <authorList>
            <person name="Clarke M."/>
            <person name="Lohan A.J."/>
            <person name="Liu B."/>
            <person name="Lagkouvardos I."/>
            <person name="Roy S."/>
            <person name="Zafar N."/>
            <person name="Bertelli C."/>
            <person name="Schilde C."/>
            <person name="Kianianmomeni A."/>
            <person name="Burglin T.R."/>
            <person name="Frech C."/>
            <person name="Turcotte B."/>
            <person name="Kopec K.O."/>
            <person name="Synnott J.M."/>
            <person name="Choo C."/>
            <person name="Paponov I."/>
            <person name="Finkler A."/>
            <person name="Soon Heng Tan C."/>
            <person name="Hutchins A.P."/>
            <person name="Weinmeier T."/>
            <person name="Rattei T."/>
            <person name="Chu J.S."/>
            <person name="Gimenez G."/>
            <person name="Irimia M."/>
            <person name="Rigden D.J."/>
            <person name="Fitzpatrick D.A."/>
            <person name="Lorenzo-Morales J."/>
            <person name="Bateman A."/>
            <person name="Chiu C.H."/>
            <person name="Tang P."/>
            <person name="Hegemann P."/>
            <person name="Fromm H."/>
            <person name="Raoult D."/>
            <person name="Greub G."/>
            <person name="Miranda-Saavedra D."/>
            <person name="Chen N."/>
            <person name="Nash P."/>
            <person name="Ginger M.L."/>
            <person name="Horn M."/>
            <person name="Schaap P."/>
            <person name="Caler L."/>
            <person name="Loftus B."/>
        </authorList>
    </citation>
    <scope>NUCLEOTIDE SEQUENCE [LARGE SCALE GENOMIC DNA]</scope>
    <source>
        <strain evidence="9 10">Neff</strain>
    </source>
</reference>
<dbReference type="Pfam" id="PF07393">
    <property type="entry name" value="Sec10_HB"/>
    <property type="match status" value="1"/>
</dbReference>
<proteinExistence type="inferred from homology"/>
<dbReference type="InterPro" id="IPR048625">
    <property type="entry name" value="Sec10_N"/>
</dbReference>